<sequence length="185" mass="20947">MTDQHAANIDQEDENNRSEIFLLRNEDQLEGAIFMNQDTPEIPGYMPSLNDIRIIHHPSAEREEDIYSFEDYCDQDKTRLSSFGTEKGYPVLARCANLPISIRNGEGPGGGRLVGWLPIPDEDAAESGKQGFVNLKRVIWHTAFHEILRSIEKHAEFGTSITCGDGVKRQIFPRILIISADYEEQ</sequence>
<evidence type="ECO:0000313" key="2">
    <source>
        <dbReference type="Proteomes" id="UP000054270"/>
    </source>
</evidence>
<gene>
    <name evidence="1" type="ORF">HYPSUDRAFT_209041</name>
</gene>
<proteinExistence type="predicted"/>
<dbReference type="InterPro" id="IPR041078">
    <property type="entry name" value="Plavaka"/>
</dbReference>
<dbReference type="OrthoDB" id="3239511at2759"/>
<reference evidence="2" key="1">
    <citation type="submission" date="2014-04" db="EMBL/GenBank/DDBJ databases">
        <title>Evolutionary Origins and Diversification of the Mycorrhizal Mutualists.</title>
        <authorList>
            <consortium name="DOE Joint Genome Institute"/>
            <consortium name="Mycorrhizal Genomics Consortium"/>
            <person name="Kohler A."/>
            <person name="Kuo A."/>
            <person name="Nagy L.G."/>
            <person name="Floudas D."/>
            <person name="Copeland A."/>
            <person name="Barry K.W."/>
            <person name="Cichocki N."/>
            <person name="Veneault-Fourrey C."/>
            <person name="LaButti K."/>
            <person name="Lindquist E.A."/>
            <person name="Lipzen A."/>
            <person name="Lundell T."/>
            <person name="Morin E."/>
            <person name="Murat C."/>
            <person name="Riley R."/>
            <person name="Ohm R."/>
            <person name="Sun H."/>
            <person name="Tunlid A."/>
            <person name="Henrissat B."/>
            <person name="Grigoriev I.V."/>
            <person name="Hibbett D.S."/>
            <person name="Martin F."/>
        </authorList>
    </citation>
    <scope>NUCLEOTIDE SEQUENCE [LARGE SCALE GENOMIC DNA]</scope>
    <source>
        <strain evidence="2">FD-334 SS-4</strain>
    </source>
</reference>
<keyword evidence="2" id="KW-1185">Reference proteome</keyword>
<dbReference type="STRING" id="945553.A0A0D2N474"/>
<dbReference type="AlphaFoldDB" id="A0A0D2N474"/>
<protein>
    <submittedName>
        <fullName evidence="1">Uncharacterized protein</fullName>
    </submittedName>
</protein>
<evidence type="ECO:0000313" key="1">
    <source>
        <dbReference type="EMBL" id="KJA14014.1"/>
    </source>
</evidence>
<dbReference type="Proteomes" id="UP000054270">
    <property type="component" value="Unassembled WGS sequence"/>
</dbReference>
<name>A0A0D2N474_HYPSF</name>
<accession>A0A0D2N474</accession>
<dbReference type="EMBL" id="KN817698">
    <property type="protein sequence ID" value="KJA14014.1"/>
    <property type="molecule type" value="Genomic_DNA"/>
</dbReference>
<dbReference type="Pfam" id="PF18759">
    <property type="entry name" value="Plavaka"/>
    <property type="match status" value="1"/>
</dbReference>
<organism evidence="1 2">
    <name type="scientific">Hypholoma sublateritium (strain FD-334 SS-4)</name>
    <dbReference type="NCBI Taxonomy" id="945553"/>
    <lineage>
        <taxon>Eukaryota</taxon>
        <taxon>Fungi</taxon>
        <taxon>Dikarya</taxon>
        <taxon>Basidiomycota</taxon>
        <taxon>Agaricomycotina</taxon>
        <taxon>Agaricomycetes</taxon>
        <taxon>Agaricomycetidae</taxon>
        <taxon>Agaricales</taxon>
        <taxon>Agaricineae</taxon>
        <taxon>Strophariaceae</taxon>
        <taxon>Hypholoma</taxon>
    </lineage>
</organism>